<dbReference type="AlphaFoldDB" id="A0A2C9M0A9"/>
<dbReference type="EnsemblMetazoa" id="BGLB037040-RA">
    <property type="protein sequence ID" value="BGLB037040-PA"/>
    <property type="gene ID" value="BGLB037040"/>
</dbReference>
<organism evidence="2 3">
    <name type="scientific">Biomphalaria glabrata</name>
    <name type="common">Bloodfluke planorb</name>
    <name type="synonym">Freshwater snail</name>
    <dbReference type="NCBI Taxonomy" id="6526"/>
    <lineage>
        <taxon>Eukaryota</taxon>
        <taxon>Metazoa</taxon>
        <taxon>Spiralia</taxon>
        <taxon>Lophotrochozoa</taxon>
        <taxon>Mollusca</taxon>
        <taxon>Gastropoda</taxon>
        <taxon>Heterobranchia</taxon>
        <taxon>Euthyneura</taxon>
        <taxon>Panpulmonata</taxon>
        <taxon>Hygrophila</taxon>
        <taxon>Lymnaeoidea</taxon>
        <taxon>Planorbidae</taxon>
        <taxon>Biomphalaria</taxon>
    </lineage>
</organism>
<dbReference type="Proteomes" id="UP000076420">
    <property type="component" value="Unassembled WGS sequence"/>
</dbReference>
<accession>A0A2C9M0A9</accession>
<evidence type="ECO:0000256" key="1">
    <source>
        <dbReference type="SAM" id="Phobius"/>
    </source>
</evidence>
<feature type="transmembrane region" description="Helical" evidence="1">
    <location>
        <begin position="24"/>
        <end position="48"/>
    </location>
</feature>
<name>A0A2C9M0A9_BIOGL</name>
<reference evidence="2" key="1">
    <citation type="submission" date="2020-05" db="UniProtKB">
        <authorList>
            <consortium name="EnsemblMetazoa"/>
        </authorList>
    </citation>
    <scope>IDENTIFICATION</scope>
    <source>
        <strain evidence="2">BB02</strain>
    </source>
</reference>
<keyword evidence="1" id="KW-0472">Membrane</keyword>
<dbReference type="VEuPathDB" id="VectorBase:BGLB037040"/>
<evidence type="ECO:0000313" key="3">
    <source>
        <dbReference type="Proteomes" id="UP000076420"/>
    </source>
</evidence>
<proteinExistence type="predicted"/>
<gene>
    <name evidence="2" type="primary">106071233</name>
</gene>
<keyword evidence="1" id="KW-1133">Transmembrane helix</keyword>
<dbReference type="KEGG" id="bgt:106071233"/>
<keyword evidence="1" id="KW-0812">Transmembrane</keyword>
<evidence type="ECO:0000313" key="2">
    <source>
        <dbReference type="EnsemblMetazoa" id="BGLB037040-PA"/>
    </source>
</evidence>
<protein>
    <submittedName>
        <fullName evidence="2">Uncharacterized protein</fullName>
    </submittedName>
</protein>
<sequence length="137" mass="14995">NVQLVPIQHQIFNAPTAQQHAQPVVIVTVALVAFVLVTATHQLVLWCVRQVDLESTVHKHVQVIVSVTSVIQRLDNVLNAHLDSMEALATKFVKSPFGVKIAVKPVTPTVKLDYVITSTENVSEDVLQASCLQAARK</sequence>